<feature type="domain" description="Amidohydrolase-related" evidence="2">
    <location>
        <begin position="139"/>
        <end position="405"/>
    </location>
</feature>
<keyword evidence="1" id="KW-0456">Lyase</keyword>
<accession>A0A0S4QDT3</accession>
<dbReference type="RefSeq" id="WP_091270492.1">
    <property type="nucleotide sequence ID" value="NZ_FAOZ01000001.1"/>
</dbReference>
<evidence type="ECO:0000313" key="3">
    <source>
        <dbReference type="EMBL" id="CUU53652.1"/>
    </source>
</evidence>
<dbReference type="Pfam" id="PF04909">
    <property type="entry name" value="Amidohydro_2"/>
    <property type="match status" value="1"/>
</dbReference>
<sequence>MASATTDIAKPDIFDTDNHYWEPSDAFTRHRSPKFADRGVVVREVDGRMRYFVHDEPHPWIPGPGDVNPRPRPGALYDYFAGRAPKSDLAHMLTCENPADHPEWYNCDARLKVMDEQGLEAMWLFPSQGVCMEGPMQPDIEASIDIFRAFNRWLDDDWGFAYQNRIFGVPYLTLSDLDSAVRELEWVISRGARIVTIRSGPVFTPEGMKSPADPMFDPFWARVAEAGLVMTAHAGFDEGYRELEDALAHTWGYSSRRRQGTVSSLSFYEPFVDALMHDRRIHDFVFALIAHGLFERHPGVRFASIENGGVWVPSLLHVLQRLHGQNPGMFTKSPVDQFHDNVWVSPFVEESVAELARSVPVERILFGSDWPHAEGVAKPRDFLANVADFSLEDQRKIMAENARELTFG</sequence>
<dbReference type="GO" id="GO:0005737">
    <property type="term" value="C:cytoplasm"/>
    <property type="evidence" value="ECO:0007669"/>
    <property type="project" value="TreeGrafter"/>
</dbReference>
<dbReference type="GO" id="GO:0019748">
    <property type="term" value="P:secondary metabolic process"/>
    <property type="evidence" value="ECO:0007669"/>
    <property type="project" value="TreeGrafter"/>
</dbReference>
<dbReference type="InterPro" id="IPR006680">
    <property type="entry name" value="Amidohydro-rel"/>
</dbReference>
<organism evidence="3 4">
    <name type="scientific">Parafrankia irregularis</name>
    <dbReference type="NCBI Taxonomy" id="795642"/>
    <lineage>
        <taxon>Bacteria</taxon>
        <taxon>Bacillati</taxon>
        <taxon>Actinomycetota</taxon>
        <taxon>Actinomycetes</taxon>
        <taxon>Frankiales</taxon>
        <taxon>Frankiaceae</taxon>
        <taxon>Parafrankia</taxon>
    </lineage>
</organism>
<reference evidence="4" key="1">
    <citation type="submission" date="2015-11" db="EMBL/GenBank/DDBJ databases">
        <authorList>
            <person name="Varghese N."/>
        </authorList>
    </citation>
    <scope>NUCLEOTIDE SEQUENCE [LARGE SCALE GENOMIC DNA]</scope>
    <source>
        <strain evidence="4">DSM 45899</strain>
    </source>
</reference>
<dbReference type="PANTHER" id="PTHR21240">
    <property type="entry name" value="2-AMINO-3-CARBOXYLMUCONATE-6-SEMIALDEHYDE DECARBOXYLASE"/>
    <property type="match status" value="1"/>
</dbReference>
<evidence type="ECO:0000313" key="4">
    <source>
        <dbReference type="Proteomes" id="UP000198802"/>
    </source>
</evidence>
<dbReference type="InterPro" id="IPR032466">
    <property type="entry name" value="Metal_Hydrolase"/>
</dbReference>
<dbReference type="PANTHER" id="PTHR21240:SF28">
    <property type="entry name" value="ISO-OROTATE DECARBOXYLASE (EUROFUNG)"/>
    <property type="match status" value="1"/>
</dbReference>
<proteinExistence type="predicted"/>
<protein>
    <submittedName>
        <fullName evidence="3">Amidohydrolase</fullName>
    </submittedName>
</protein>
<gene>
    <name evidence="3" type="ORF">Ga0074812_101150</name>
</gene>
<keyword evidence="4" id="KW-1185">Reference proteome</keyword>
<evidence type="ECO:0000259" key="2">
    <source>
        <dbReference type="Pfam" id="PF04909"/>
    </source>
</evidence>
<dbReference type="AlphaFoldDB" id="A0A0S4QDT3"/>
<dbReference type="SUPFAM" id="SSF51556">
    <property type="entry name" value="Metallo-dependent hydrolases"/>
    <property type="match status" value="1"/>
</dbReference>
<name>A0A0S4QDT3_9ACTN</name>
<dbReference type="InterPro" id="IPR032465">
    <property type="entry name" value="ACMSD"/>
</dbReference>
<keyword evidence="3" id="KW-0378">Hydrolase</keyword>
<dbReference type="Proteomes" id="UP000198802">
    <property type="component" value="Unassembled WGS sequence"/>
</dbReference>
<dbReference type="GO" id="GO:0016831">
    <property type="term" value="F:carboxy-lyase activity"/>
    <property type="evidence" value="ECO:0007669"/>
    <property type="project" value="InterPro"/>
</dbReference>
<evidence type="ECO:0000256" key="1">
    <source>
        <dbReference type="ARBA" id="ARBA00023239"/>
    </source>
</evidence>
<dbReference type="EMBL" id="FAOZ01000001">
    <property type="protein sequence ID" value="CUU53652.1"/>
    <property type="molecule type" value="Genomic_DNA"/>
</dbReference>
<dbReference type="GO" id="GO:0016787">
    <property type="term" value="F:hydrolase activity"/>
    <property type="evidence" value="ECO:0007669"/>
    <property type="project" value="UniProtKB-KW"/>
</dbReference>
<dbReference type="Gene3D" id="3.20.20.140">
    <property type="entry name" value="Metal-dependent hydrolases"/>
    <property type="match status" value="1"/>
</dbReference>